<reference evidence="2" key="1">
    <citation type="submission" date="2022-10" db="EMBL/GenBank/DDBJ databases">
        <title>Tapping the CABI collections for fungal endophytes: first genome assemblies for Collariella, Neodidymelliopsis, Ascochyta clinopodiicola, Didymella pomorum, Didymosphaeria variabile, Neocosmospora piperis and Neocucurbitaria cava.</title>
        <authorList>
            <person name="Hill R."/>
        </authorList>
    </citation>
    <scope>NUCLEOTIDE SEQUENCE</scope>
    <source>
        <strain evidence="2">IMI 366586</strain>
    </source>
</reference>
<protein>
    <submittedName>
        <fullName evidence="2">Uncharacterized protein</fullName>
    </submittedName>
</protein>
<keyword evidence="3" id="KW-1185">Reference proteome</keyword>
<organism evidence="2 3">
    <name type="scientific">Fusarium piperis</name>
    <dbReference type="NCBI Taxonomy" id="1435070"/>
    <lineage>
        <taxon>Eukaryota</taxon>
        <taxon>Fungi</taxon>
        <taxon>Dikarya</taxon>
        <taxon>Ascomycota</taxon>
        <taxon>Pezizomycotina</taxon>
        <taxon>Sordariomycetes</taxon>
        <taxon>Hypocreomycetidae</taxon>
        <taxon>Hypocreales</taxon>
        <taxon>Nectriaceae</taxon>
        <taxon>Fusarium</taxon>
        <taxon>Fusarium solani species complex</taxon>
    </lineage>
</organism>
<evidence type="ECO:0000313" key="3">
    <source>
        <dbReference type="Proteomes" id="UP001140502"/>
    </source>
</evidence>
<feature type="signal peptide" evidence="1">
    <location>
        <begin position="1"/>
        <end position="16"/>
    </location>
</feature>
<gene>
    <name evidence="2" type="ORF">N0V84_012747</name>
</gene>
<feature type="chain" id="PRO_5040755447" evidence="1">
    <location>
        <begin position="17"/>
        <end position="59"/>
    </location>
</feature>
<dbReference type="Proteomes" id="UP001140502">
    <property type="component" value="Unassembled WGS sequence"/>
</dbReference>
<keyword evidence="1" id="KW-0732">Signal</keyword>
<feature type="non-terminal residue" evidence="2">
    <location>
        <position position="1"/>
    </location>
</feature>
<accession>A0A9W8T843</accession>
<sequence length="59" mass="6981">MRLFITFMPFLLPVLARDHKQCDCQMFNGNGWKYDWQLTFNVCTNNYGKTAEYDHGSGR</sequence>
<evidence type="ECO:0000256" key="1">
    <source>
        <dbReference type="SAM" id="SignalP"/>
    </source>
</evidence>
<dbReference type="AlphaFoldDB" id="A0A9W8T843"/>
<dbReference type="EMBL" id="JAPEUR010000794">
    <property type="protein sequence ID" value="KAJ4307424.1"/>
    <property type="molecule type" value="Genomic_DNA"/>
</dbReference>
<evidence type="ECO:0000313" key="2">
    <source>
        <dbReference type="EMBL" id="KAJ4307424.1"/>
    </source>
</evidence>
<proteinExistence type="predicted"/>
<name>A0A9W8T843_9HYPO</name>
<comment type="caution">
    <text evidence="2">The sequence shown here is derived from an EMBL/GenBank/DDBJ whole genome shotgun (WGS) entry which is preliminary data.</text>
</comment>
<dbReference type="OrthoDB" id="4802779at2759"/>